<evidence type="ECO:0000313" key="1">
    <source>
        <dbReference type="EMBL" id="MET3683218.1"/>
    </source>
</evidence>
<evidence type="ECO:0000313" key="2">
    <source>
        <dbReference type="Proteomes" id="UP001549167"/>
    </source>
</evidence>
<proteinExistence type="predicted"/>
<keyword evidence="2" id="KW-1185">Reference proteome</keyword>
<organism evidence="1 2">
    <name type="scientific">Alkalibacillus flavidus</name>
    <dbReference type="NCBI Taxonomy" id="546021"/>
    <lineage>
        <taxon>Bacteria</taxon>
        <taxon>Bacillati</taxon>
        <taxon>Bacillota</taxon>
        <taxon>Bacilli</taxon>
        <taxon>Bacillales</taxon>
        <taxon>Bacillaceae</taxon>
        <taxon>Alkalibacillus</taxon>
    </lineage>
</organism>
<gene>
    <name evidence="1" type="ORF">ABID56_001309</name>
</gene>
<accession>A0ABV2KUG3</accession>
<evidence type="ECO:0008006" key="3">
    <source>
        <dbReference type="Google" id="ProtNLM"/>
    </source>
</evidence>
<comment type="caution">
    <text evidence="1">The sequence shown here is derived from an EMBL/GenBank/DDBJ whole genome shotgun (WGS) entry which is preliminary data.</text>
</comment>
<name>A0ABV2KUG3_9BACI</name>
<protein>
    <recommendedName>
        <fullName evidence="3">Cytosolic protein</fullName>
    </recommendedName>
</protein>
<dbReference type="EMBL" id="JBEPMX010000005">
    <property type="protein sequence ID" value="MET3683218.1"/>
    <property type="molecule type" value="Genomic_DNA"/>
</dbReference>
<reference evidence="1 2" key="1">
    <citation type="submission" date="2024-06" db="EMBL/GenBank/DDBJ databases">
        <title>Genomic Encyclopedia of Type Strains, Phase IV (KMG-IV): sequencing the most valuable type-strain genomes for metagenomic binning, comparative biology and taxonomic classification.</title>
        <authorList>
            <person name="Goeker M."/>
        </authorList>
    </citation>
    <scope>NUCLEOTIDE SEQUENCE [LARGE SCALE GENOMIC DNA]</scope>
    <source>
        <strain evidence="1 2">DSM 23520</strain>
    </source>
</reference>
<dbReference type="Proteomes" id="UP001549167">
    <property type="component" value="Unassembled WGS sequence"/>
</dbReference>
<sequence>MIDVDRCFCYEKFKDQLPKDFRPQCFKEHCRNYRENMRQLGYNVEKPKP</sequence>